<keyword evidence="3" id="KW-0378">Hydrolase</keyword>
<dbReference type="Pfam" id="PF00144">
    <property type="entry name" value="Beta-lactamase"/>
    <property type="match status" value="1"/>
</dbReference>
<accession>A0ABT6XTB0</accession>
<sequence length="439" mass="48165">MTKKIALSFLILCTTFSAFAQTFNTAKLDSLFSVLEAKDKYMGSIAISENGKTIFAKTIGKADVAGGKEATSATKYRIGSISKTFTACLIFKAVEEGKLDLNKTIEGYFPAIQNASKITISNLLNHRSGIHSFTDDEDYLSYNTKPISEKEMVALIAKGKTEFEPNSKAEYSNSNYVLLSYILEKIYKKPYALLVDAKIGKPLGLKNTYFGGKTNIANNECYSYTFDGSWQKETETDMSVPMGAGALVSNPADLTKFIEALFAGKIISQKSLDQMITIQDNYGMGIFQVPFYENKGYGHTGGIDGFSSSVSYFPTSKLAIAVASNGNTYDNNQILICALSSYFGKPFKVPSFNTIEVKPEDLDLYVGEYSSPEIPLIITIRKEGNTITAQATGQNAFPLDAVRKDVFEFPLAGIKLEFNTADKQMTLDQGGMKLVMTKK</sequence>
<proteinExistence type="predicted"/>
<dbReference type="GO" id="GO:0016787">
    <property type="term" value="F:hydrolase activity"/>
    <property type="evidence" value="ECO:0007669"/>
    <property type="project" value="UniProtKB-KW"/>
</dbReference>
<dbReference type="RefSeq" id="WP_283240008.1">
    <property type="nucleotide sequence ID" value="NZ_JASGBP010000011.1"/>
</dbReference>
<feature type="chain" id="PRO_5045918513" evidence="1">
    <location>
        <begin position="21"/>
        <end position="439"/>
    </location>
</feature>
<dbReference type="EMBL" id="JASGBP010000011">
    <property type="protein sequence ID" value="MDI9258341.1"/>
    <property type="molecule type" value="Genomic_DNA"/>
</dbReference>
<keyword evidence="4" id="KW-1185">Reference proteome</keyword>
<feature type="signal peptide" evidence="1">
    <location>
        <begin position="1"/>
        <end position="20"/>
    </location>
</feature>
<dbReference type="Proteomes" id="UP001230035">
    <property type="component" value="Unassembled WGS sequence"/>
</dbReference>
<dbReference type="PANTHER" id="PTHR46825:SF7">
    <property type="entry name" value="D-ALANYL-D-ALANINE CARBOXYPEPTIDASE"/>
    <property type="match status" value="1"/>
</dbReference>
<comment type="caution">
    <text evidence="3">The sequence shown here is derived from an EMBL/GenBank/DDBJ whole genome shotgun (WGS) entry which is preliminary data.</text>
</comment>
<dbReference type="EC" id="3.1.1.103" evidence="3"/>
<reference evidence="3 4" key="1">
    <citation type="submission" date="2023-05" db="EMBL/GenBank/DDBJ databases">
        <title>Flavobacterium sedimenti sp. nov., isolated from the sediment.</title>
        <authorList>
            <person name="Wu N."/>
        </authorList>
    </citation>
    <scope>NUCLEOTIDE SEQUENCE [LARGE SCALE GENOMIC DNA]</scope>
    <source>
        <strain evidence="3 4">YZ-48</strain>
    </source>
</reference>
<evidence type="ECO:0000313" key="4">
    <source>
        <dbReference type="Proteomes" id="UP001230035"/>
    </source>
</evidence>
<gene>
    <name evidence="3" type="ORF">QHT84_13025</name>
</gene>
<evidence type="ECO:0000256" key="1">
    <source>
        <dbReference type="SAM" id="SignalP"/>
    </source>
</evidence>
<evidence type="ECO:0000259" key="2">
    <source>
        <dbReference type="Pfam" id="PF00144"/>
    </source>
</evidence>
<dbReference type="Gene3D" id="3.40.710.10">
    <property type="entry name" value="DD-peptidase/beta-lactamase superfamily"/>
    <property type="match status" value="1"/>
</dbReference>
<protein>
    <submittedName>
        <fullName evidence="3">Serine hydrolase domain-containing protein</fullName>
        <ecNumber evidence="3">3.1.1.103</ecNumber>
    </submittedName>
</protein>
<dbReference type="InterPro" id="IPR012338">
    <property type="entry name" value="Beta-lactam/transpept-like"/>
</dbReference>
<dbReference type="InterPro" id="IPR050491">
    <property type="entry name" value="AmpC-like"/>
</dbReference>
<organism evidence="3 4">
    <name type="scientific">Flavobacterium sedimenticola</name>
    <dbReference type="NCBI Taxonomy" id="3043286"/>
    <lineage>
        <taxon>Bacteria</taxon>
        <taxon>Pseudomonadati</taxon>
        <taxon>Bacteroidota</taxon>
        <taxon>Flavobacteriia</taxon>
        <taxon>Flavobacteriales</taxon>
        <taxon>Flavobacteriaceae</taxon>
        <taxon>Flavobacterium</taxon>
    </lineage>
</organism>
<name>A0ABT6XTB0_9FLAO</name>
<keyword evidence="1" id="KW-0732">Signal</keyword>
<dbReference type="SUPFAM" id="SSF56601">
    <property type="entry name" value="beta-lactamase/transpeptidase-like"/>
    <property type="match status" value="1"/>
</dbReference>
<dbReference type="InterPro" id="IPR001466">
    <property type="entry name" value="Beta-lactam-related"/>
</dbReference>
<evidence type="ECO:0000313" key="3">
    <source>
        <dbReference type="EMBL" id="MDI9258341.1"/>
    </source>
</evidence>
<feature type="domain" description="Beta-lactamase-related" evidence="2">
    <location>
        <begin position="44"/>
        <end position="329"/>
    </location>
</feature>
<dbReference type="PANTHER" id="PTHR46825">
    <property type="entry name" value="D-ALANYL-D-ALANINE-CARBOXYPEPTIDASE/ENDOPEPTIDASE AMPH"/>
    <property type="match status" value="1"/>
</dbReference>